<feature type="transmembrane region" description="Helical" evidence="2">
    <location>
        <begin position="12"/>
        <end position="30"/>
    </location>
</feature>
<keyword evidence="1" id="KW-0560">Oxidoreductase</keyword>
<dbReference type="OrthoDB" id="7818064at2"/>
<dbReference type="PANTHER" id="PTHR13847">
    <property type="entry name" value="SARCOSINE DEHYDROGENASE-RELATED"/>
    <property type="match status" value="1"/>
</dbReference>
<dbReference type="InterPro" id="IPR036188">
    <property type="entry name" value="FAD/NAD-bd_sf"/>
</dbReference>
<reference evidence="4 5" key="1">
    <citation type="journal article" date="2015" name="Antonie Van Leeuwenhoek">
        <title>Oricola cellulosilytica gen. nov., sp. nov., a cellulose-degrading bacterium of the family Phyllobacteriaceae isolated from surface seashore water, and emended descriptions of Mesorhizobium loti and Phyllobacterium myrsinacearum.</title>
        <authorList>
            <person name="Hameed A."/>
            <person name="Shahina M."/>
            <person name="Lai W.A."/>
            <person name="Lin S.Y."/>
            <person name="Young L.S."/>
            <person name="Liu Y.C."/>
            <person name="Hsu Y.H."/>
            <person name="Young C.C."/>
        </authorList>
    </citation>
    <scope>NUCLEOTIDE SEQUENCE [LARGE SCALE GENOMIC DNA]</scope>
    <source>
        <strain evidence="4 5">KCTC 52183</strain>
    </source>
</reference>
<feature type="domain" description="FAD dependent oxidoreductase" evidence="3">
    <location>
        <begin position="12"/>
        <end position="353"/>
    </location>
</feature>
<organism evidence="4 5">
    <name type="scientific">Oricola cellulosilytica</name>
    <dbReference type="NCBI Taxonomy" id="1429082"/>
    <lineage>
        <taxon>Bacteria</taxon>
        <taxon>Pseudomonadati</taxon>
        <taxon>Pseudomonadota</taxon>
        <taxon>Alphaproteobacteria</taxon>
        <taxon>Hyphomicrobiales</taxon>
        <taxon>Ahrensiaceae</taxon>
        <taxon>Oricola</taxon>
    </lineage>
</organism>
<name>A0A4R0P8N5_9HYPH</name>
<keyword evidence="2" id="KW-1133">Transmembrane helix</keyword>
<dbReference type="Pfam" id="PF01266">
    <property type="entry name" value="DAO"/>
    <property type="match status" value="1"/>
</dbReference>
<dbReference type="PANTHER" id="PTHR13847:SF289">
    <property type="entry name" value="GLYCINE OXIDASE"/>
    <property type="match status" value="1"/>
</dbReference>
<accession>A0A4R0P8N5</accession>
<dbReference type="AlphaFoldDB" id="A0A4R0P8N5"/>
<dbReference type="Gene3D" id="3.30.9.10">
    <property type="entry name" value="D-Amino Acid Oxidase, subunit A, domain 2"/>
    <property type="match status" value="1"/>
</dbReference>
<dbReference type="Gene3D" id="3.50.50.60">
    <property type="entry name" value="FAD/NAD(P)-binding domain"/>
    <property type="match status" value="1"/>
</dbReference>
<evidence type="ECO:0000259" key="3">
    <source>
        <dbReference type="Pfam" id="PF01266"/>
    </source>
</evidence>
<dbReference type="InterPro" id="IPR006076">
    <property type="entry name" value="FAD-dep_OxRdtase"/>
</dbReference>
<keyword evidence="5" id="KW-1185">Reference proteome</keyword>
<dbReference type="GO" id="GO:0016491">
    <property type="term" value="F:oxidoreductase activity"/>
    <property type="evidence" value="ECO:0007669"/>
    <property type="project" value="UniProtKB-KW"/>
</dbReference>
<evidence type="ECO:0000313" key="4">
    <source>
        <dbReference type="EMBL" id="TCD12366.1"/>
    </source>
</evidence>
<dbReference type="GO" id="GO:0005737">
    <property type="term" value="C:cytoplasm"/>
    <property type="evidence" value="ECO:0007669"/>
    <property type="project" value="TreeGrafter"/>
</dbReference>
<evidence type="ECO:0000313" key="5">
    <source>
        <dbReference type="Proteomes" id="UP000291301"/>
    </source>
</evidence>
<dbReference type="SUPFAM" id="SSF51905">
    <property type="entry name" value="FAD/NAD(P)-binding domain"/>
    <property type="match status" value="1"/>
</dbReference>
<evidence type="ECO:0000256" key="1">
    <source>
        <dbReference type="ARBA" id="ARBA00023002"/>
    </source>
</evidence>
<keyword evidence="2" id="KW-0472">Membrane</keyword>
<evidence type="ECO:0000256" key="2">
    <source>
        <dbReference type="SAM" id="Phobius"/>
    </source>
</evidence>
<comment type="caution">
    <text evidence="4">The sequence shown here is derived from an EMBL/GenBank/DDBJ whole genome shotgun (WGS) entry which is preliminary data.</text>
</comment>
<dbReference type="EMBL" id="SJST01000007">
    <property type="protein sequence ID" value="TCD12366.1"/>
    <property type="molecule type" value="Genomic_DNA"/>
</dbReference>
<dbReference type="Proteomes" id="UP000291301">
    <property type="component" value="Unassembled WGS sequence"/>
</dbReference>
<protein>
    <submittedName>
        <fullName evidence="4">FAD-binding oxidoreductase</fullName>
    </submittedName>
</protein>
<dbReference type="RefSeq" id="WP_131570503.1">
    <property type="nucleotide sequence ID" value="NZ_JAINFK010000005.1"/>
</dbReference>
<keyword evidence="2" id="KW-0812">Transmembrane</keyword>
<gene>
    <name evidence="4" type="ORF">E0D97_15265</name>
</gene>
<dbReference type="SUPFAM" id="SSF54373">
    <property type="entry name" value="FAD-linked reductases, C-terminal domain"/>
    <property type="match status" value="1"/>
</dbReference>
<sequence>MPSAVNPSNSPDILVIGSGIVGLWTAYYAARQGASVKLLDKTAIGGGASGGLLGALMPHQPINWSDKKQFQLDGLLSLESEIADIENRTGLGAGYRRCGRLMPIRNAEKRRQSVQWADSAGTVWPQPYRWSVIDDYSSKDWLPETEMPHGANSDTLSARVDPRALVSALAAAVANMPSAELEIGREVAAIGADGTVSLSDGTAMDAGHAILTAGASSFDLLMPFSTAVAGRGVKGQAALLKPARPVDPALPILYDNGTYVVAHDSGLVAVGSTSENDFESAGMTDAKLDEVITKARTLCPALEGAEVTERWAGLRPRATGRDPLVGLVPSAKNLLVATGGFKISFAIAHLMAKAAVALADDREPDFLPDAFAPENRLTPRSA</sequence>
<dbReference type="PRINTS" id="PR00411">
    <property type="entry name" value="PNDRDTASEI"/>
</dbReference>
<proteinExistence type="predicted"/>